<dbReference type="OMA" id="RFTAEQW"/>
<dbReference type="PANTHER" id="PTHR33875">
    <property type="entry name" value="OS09G0542200 PROTEIN"/>
    <property type="match status" value="1"/>
</dbReference>
<dbReference type="Proteomes" id="UP000289152">
    <property type="component" value="Unassembled WGS sequence"/>
</dbReference>
<accession>A0A4Q1BVJ6</accession>
<dbReference type="OrthoDB" id="37297at2759"/>
<gene>
    <name evidence="1" type="ORF">M231_00521</name>
</gene>
<reference evidence="1 2" key="1">
    <citation type="submission" date="2016-06" db="EMBL/GenBank/DDBJ databases">
        <title>Evolution of pathogenesis and genome organization in the Tremellales.</title>
        <authorList>
            <person name="Cuomo C."/>
            <person name="Litvintseva A."/>
            <person name="Heitman J."/>
            <person name="Chen Y."/>
            <person name="Sun S."/>
            <person name="Springer D."/>
            <person name="Dromer F."/>
            <person name="Young S."/>
            <person name="Zeng Q."/>
            <person name="Chapman S."/>
            <person name="Gujja S."/>
            <person name="Saif S."/>
            <person name="Birren B."/>
        </authorList>
    </citation>
    <scope>NUCLEOTIDE SEQUENCE [LARGE SCALE GENOMIC DNA]</scope>
    <source>
        <strain evidence="1 2">ATCC 28783</strain>
    </source>
</reference>
<evidence type="ECO:0008006" key="3">
    <source>
        <dbReference type="Google" id="ProtNLM"/>
    </source>
</evidence>
<dbReference type="VEuPathDB" id="FungiDB:TREMEDRAFT_39558"/>
<protein>
    <recommendedName>
        <fullName evidence="3">Thioredoxin-like fold domain-containing protein</fullName>
    </recommendedName>
</protein>
<organism evidence="1 2">
    <name type="scientific">Tremella mesenterica</name>
    <name type="common">Jelly fungus</name>
    <dbReference type="NCBI Taxonomy" id="5217"/>
    <lineage>
        <taxon>Eukaryota</taxon>
        <taxon>Fungi</taxon>
        <taxon>Dikarya</taxon>
        <taxon>Basidiomycota</taxon>
        <taxon>Agaricomycotina</taxon>
        <taxon>Tremellomycetes</taxon>
        <taxon>Tremellales</taxon>
        <taxon>Tremellaceae</taxon>
        <taxon>Tremella</taxon>
    </lineage>
</organism>
<dbReference type="EMBL" id="SDIL01000003">
    <property type="protein sequence ID" value="RXK42164.1"/>
    <property type="molecule type" value="Genomic_DNA"/>
</dbReference>
<dbReference type="Gene3D" id="3.40.30.10">
    <property type="entry name" value="Glutaredoxin"/>
    <property type="match status" value="1"/>
</dbReference>
<dbReference type="PANTHER" id="PTHR33875:SF2">
    <property type="entry name" value="ACR183CP"/>
    <property type="match status" value="1"/>
</dbReference>
<keyword evidence="2" id="KW-1185">Reference proteome</keyword>
<comment type="caution">
    <text evidence="1">The sequence shown here is derived from an EMBL/GenBank/DDBJ whole genome shotgun (WGS) entry which is preliminary data.</text>
</comment>
<name>A0A4Q1BVJ6_TREME</name>
<dbReference type="AlphaFoldDB" id="A0A4Q1BVJ6"/>
<evidence type="ECO:0000313" key="2">
    <source>
        <dbReference type="Proteomes" id="UP000289152"/>
    </source>
</evidence>
<sequence length="214" mass="24236">MSIPRGLNFVRQGAGSQILEIYLDPICPFSGKILRSIQDNVLPLIGKGGKYEKDLSVVLWPYPQPFHHFSPFHVEALLLVSTIYPHVYVDYFRKLMDTQDPFKNRPVSNMTPSECRDQLTQIAVDLLEANGGLKGPKSQVYGDIRSRLDVGGKPGEGDNKGSEAFDLMKYCIKRGRQNAIHVTPTVMFDALRYDSVSSSWGKEEWEKWLRDMLG</sequence>
<dbReference type="STRING" id="5217.A0A4Q1BVJ6"/>
<evidence type="ECO:0000313" key="1">
    <source>
        <dbReference type="EMBL" id="RXK42164.1"/>
    </source>
</evidence>
<proteinExistence type="predicted"/>
<dbReference type="InParanoid" id="A0A4Q1BVJ6"/>